<dbReference type="EMBL" id="DS985260">
    <property type="protein sequence ID" value="EDV20445.1"/>
    <property type="molecule type" value="Genomic_DNA"/>
</dbReference>
<feature type="domain" description="Carboxylesterase type B" evidence="6">
    <location>
        <begin position="26"/>
        <end position="496"/>
    </location>
</feature>
<evidence type="ECO:0000256" key="3">
    <source>
        <dbReference type="ARBA" id="ARBA00022801"/>
    </source>
</evidence>
<dbReference type="EC" id="3.1.1.-" evidence="5"/>
<dbReference type="GO" id="GO:0005615">
    <property type="term" value="C:extracellular space"/>
    <property type="evidence" value="ECO:0000318"/>
    <property type="project" value="GO_Central"/>
</dbReference>
<dbReference type="InterPro" id="IPR019826">
    <property type="entry name" value="Carboxylesterase_B_AS"/>
</dbReference>
<dbReference type="CTD" id="6758351"/>
<keyword evidence="8" id="KW-1185">Reference proteome</keyword>
<evidence type="ECO:0000256" key="4">
    <source>
        <dbReference type="ARBA" id="ARBA00023157"/>
    </source>
</evidence>
<dbReference type="GO" id="GO:0005886">
    <property type="term" value="C:plasma membrane"/>
    <property type="evidence" value="ECO:0000318"/>
    <property type="project" value="GO_Central"/>
</dbReference>
<dbReference type="Gene3D" id="3.40.50.1820">
    <property type="entry name" value="alpha/beta hydrolase"/>
    <property type="match status" value="1"/>
</dbReference>
<dbReference type="InterPro" id="IPR029058">
    <property type="entry name" value="AB_hydrolase_fold"/>
</dbReference>
<protein>
    <recommendedName>
        <fullName evidence="5">Carboxylic ester hydrolase</fullName>
        <ecNumber evidence="5">3.1.1.-</ecNumber>
    </recommendedName>
</protein>
<dbReference type="PANTHER" id="PTHR43918:SF4">
    <property type="entry name" value="CARBOXYLIC ESTER HYDROLASE"/>
    <property type="match status" value="1"/>
</dbReference>
<evidence type="ECO:0000256" key="1">
    <source>
        <dbReference type="ARBA" id="ARBA00005964"/>
    </source>
</evidence>
<dbReference type="eggNOG" id="KOG4389">
    <property type="taxonomic scope" value="Eukaryota"/>
</dbReference>
<dbReference type="GO" id="GO:0006581">
    <property type="term" value="P:acetylcholine catabolic process"/>
    <property type="evidence" value="ECO:0000318"/>
    <property type="project" value="GO_Central"/>
</dbReference>
<keyword evidence="5" id="KW-0732">Signal</keyword>
<dbReference type="AlphaFoldDB" id="B3SA29"/>
<organism evidence="7 8">
    <name type="scientific">Trichoplax adhaerens</name>
    <name type="common">Trichoplax reptans</name>
    <dbReference type="NCBI Taxonomy" id="10228"/>
    <lineage>
        <taxon>Eukaryota</taxon>
        <taxon>Metazoa</taxon>
        <taxon>Placozoa</taxon>
        <taxon>Uniplacotomia</taxon>
        <taxon>Trichoplacea</taxon>
        <taxon>Trichoplacidae</taxon>
        <taxon>Trichoplax</taxon>
    </lineage>
</organism>
<dbReference type="ESTHER" id="triad-b3sa29">
    <property type="family name" value="Cholinesterase-like"/>
</dbReference>
<dbReference type="FunFam" id="3.40.50.1820:FF:000029">
    <property type="entry name" value="Acetylcholinesterase"/>
    <property type="match status" value="1"/>
</dbReference>
<evidence type="ECO:0000256" key="5">
    <source>
        <dbReference type="RuleBase" id="RU361235"/>
    </source>
</evidence>
<keyword evidence="3 5" id="KW-0378">Hydrolase</keyword>
<feature type="chain" id="PRO_5005122919" description="Carboxylic ester hydrolase" evidence="5">
    <location>
        <begin position="23"/>
        <end position="499"/>
    </location>
</feature>
<dbReference type="InterPro" id="IPR050654">
    <property type="entry name" value="AChE-related_enzymes"/>
</dbReference>
<dbReference type="GO" id="GO:0019695">
    <property type="term" value="P:choline metabolic process"/>
    <property type="evidence" value="ECO:0000318"/>
    <property type="project" value="GO_Central"/>
</dbReference>
<dbReference type="OMA" id="TTEWPRY"/>
<dbReference type="RefSeq" id="XP_002117139.1">
    <property type="nucleotide sequence ID" value="XM_002117103.1"/>
</dbReference>
<dbReference type="InterPro" id="IPR002018">
    <property type="entry name" value="CarbesteraseB"/>
</dbReference>
<dbReference type="GeneID" id="6758351"/>
<dbReference type="Pfam" id="PF00135">
    <property type="entry name" value="COesterase"/>
    <property type="match status" value="1"/>
</dbReference>
<evidence type="ECO:0000313" key="7">
    <source>
        <dbReference type="EMBL" id="EDV20445.1"/>
    </source>
</evidence>
<dbReference type="Proteomes" id="UP000009022">
    <property type="component" value="Unassembled WGS sequence"/>
</dbReference>
<feature type="signal peptide" evidence="5">
    <location>
        <begin position="1"/>
        <end position="22"/>
    </location>
</feature>
<dbReference type="PANTHER" id="PTHR43918">
    <property type="entry name" value="ACETYLCHOLINESTERASE"/>
    <property type="match status" value="1"/>
</dbReference>
<dbReference type="KEGG" id="tad:TRIADDRAFT_31933"/>
<reference evidence="7 8" key="1">
    <citation type="journal article" date="2008" name="Nature">
        <title>The Trichoplax genome and the nature of placozoans.</title>
        <authorList>
            <person name="Srivastava M."/>
            <person name="Begovic E."/>
            <person name="Chapman J."/>
            <person name="Putnam N.H."/>
            <person name="Hellsten U."/>
            <person name="Kawashima T."/>
            <person name="Kuo A."/>
            <person name="Mitros T."/>
            <person name="Salamov A."/>
            <person name="Carpenter M.L."/>
            <person name="Signorovitch A.Y."/>
            <person name="Moreno M.A."/>
            <person name="Kamm K."/>
            <person name="Grimwood J."/>
            <person name="Schmutz J."/>
            <person name="Shapiro H."/>
            <person name="Grigoriev I.V."/>
            <person name="Buss L.W."/>
            <person name="Schierwater B."/>
            <person name="Dellaporta S.L."/>
            <person name="Rokhsar D.S."/>
        </authorList>
    </citation>
    <scope>NUCLEOTIDE SEQUENCE [LARGE SCALE GENOMIC DNA]</scope>
    <source>
        <strain evidence="7 8">Grell-BS-1999</strain>
    </source>
</reference>
<dbReference type="GO" id="GO:0003990">
    <property type="term" value="F:acetylcholinesterase activity"/>
    <property type="evidence" value="ECO:0000318"/>
    <property type="project" value="GO_Central"/>
</dbReference>
<name>B3SA29_TRIAD</name>
<gene>
    <name evidence="7" type="ORF">TRIADDRAFT_31933</name>
</gene>
<dbReference type="SUPFAM" id="SSF53474">
    <property type="entry name" value="alpha/beta-Hydrolases"/>
    <property type="match status" value="1"/>
</dbReference>
<dbReference type="PROSITE" id="PS00122">
    <property type="entry name" value="CARBOXYLESTERASE_B_1"/>
    <property type="match status" value="1"/>
</dbReference>
<keyword evidence="4" id="KW-1015">Disulfide bond</keyword>
<dbReference type="InterPro" id="IPR019819">
    <property type="entry name" value="Carboxylesterase_B_CS"/>
</dbReference>
<dbReference type="PhylomeDB" id="B3SA29"/>
<dbReference type="PROSITE" id="PS00941">
    <property type="entry name" value="CARBOXYLESTERASE_B_2"/>
    <property type="match status" value="1"/>
</dbReference>
<evidence type="ECO:0000313" key="8">
    <source>
        <dbReference type="Proteomes" id="UP000009022"/>
    </source>
</evidence>
<dbReference type="OrthoDB" id="9000293at2759"/>
<comment type="similarity">
    <text evidence="1 5">Belongs to the type-B carboxylesterase/lipase family.</text>
</comment>
<proteinExistence type="inferred from homology"/>
<dbReference type="InParanoid" id="B3SA29"/>
<keyword evidence="2" id="KW-0719">Serine esterase</keyword>
<evidence type="ECO:0000259" key="6">
    <source>
        <dbReference type="Pfam" id="PF00135"/>
    </source>
</evidence>
<evidence type="ECO:0000256" key="2">
    <source>
        <dbReference type="ARBA" id="ARBA00022487"/>
    </source>
</evidence>
<accession>B3SA29</accession>
<dbReference type="FunCoup" id="B3SA29">
    <property type="interactions" value="228"/>
</dbReference>
<dbReference type="HOGENOM" id="CLU_006586_13_0_1"/>
<sequence>MNRYNLALTLFLILVLNKSNLASTTSFVVTNHGLVQGKVSHILNGDIHSFLGIRYAQPPTNNLRFKPALPWTQNWQGIYNATYYKSSCPQYSSKWNCLDYNKELLNSQPISEDCLYLNIYTPIPNVAGNKSVLVWFHNGDFNCGSGSLWDPSALASTEEMVIVTVNYRLGALGFLTSGQDSNTDSEIPANLALRDQQLALTWIKDNIVRFGGRSNDIGIVGSSAGAISVGLHTVIPSSGSLFTSAILQSGTPLSPHAIKTKNQAQIIFQQFTSATNCSRNTLNLTIECLQSLSISTISQQQEAILSQFPQAFTPVIDGQFIPDDPKVLLSSGQFNKVQIMLGSNMNDGSKYLAPLPNITKGLSRAAFKTNIVAQFSNFNNVTLSAMIYKYTDWTNKTSLFSNRAEYEKLYNDYYYAEPIVETANLYSSYVTTYMYVFAYRTESDTYFPSYYGVAHSMEIPYVFGYPLLKPNNLKLNYTEHEERISKHLMSLWGSFIYDR</sequence>